<accession>A0A553E8X6</accession>
<protein>
    <recommendedName>
        <fullName evidence="4">Lipoprotein</fullName>
    </recommendedName>
</protein>
<dbReference type="OrthoDB" id="1114031at2"/>
<dbReference type="RefSeq" id="WP_144255714.1">
    <property type="nucleotide sequence ID" value="NZ_VJZT01000003.1"/>
</dbReference>
<proteinExistence type="predicted"/>
<gene>
    <name evidence="2" type="ORF">FNW21_05390</name>
</gene>
<organism evidence="2 3">
    <name type="scientific">Flavobacterium restrictum</name>
    <dbReference type="NCBI Taxonomy" id="2594428"/>
    <lineage>
        <taxon>Bacteria</taxon>
        <taxon>Pseudomonadati</taxon>
        <taxon>Bacteroidota</taxon>
        <taxon>Flavobacteriia</taxon>
        <taxon>Flavobacteriales</taxon>
        <taxon>Flavobacteriaceae</taxon>
        <taxon>Flavobacterium</taxon>
    </lineage>
</organism>
<comment type="caution">
    <text evidence="2">The sequence shown here is derived from an EMBL/GenBank/DDBJ whole genome shotgun (WGS) entry which is preliminary data.</text>
</comment>
<feature type="chain" id="PRO_5022181607" description="Lipoprotein" evidence="1">
    <location>
        <begin position="27"/>
        <end position="284"/>
    </location>
</feature>
<evidence type="ECO:0000313" key="3">
    <source>
        <dbReference type="Proteomes" id="UP000316371"/>
    </source>
</evidence>
<evidence type="ECO:0000256" key="1">
    <source>
        <dbReference type="SAM" id="SignalP"/>
    </source>
</evidence>
<keyword evidence="1" id="KW-0732">Signal</keyword>
<dbReference type="PROSITE" id="PS51257">
    <property type="entry name" value="PROKAR_LIPOPROTEIN"/>
    <property type="match status" value="1"/>
</dbReference>
<name>A0A553E8X6_9FLAO</name>
<dbReference type="AlphaFoldDB" id="A0A553E8X6"/>
<evidence type="ECO:0008006" key="4">
    <source>
        <dbReference type="Google" id="ProtNLM"/>
    </source>
</evidence>
<dbReference type="Proteomes" id="UP000316371">
    <property type="component" value="Unassembled WGS sequence"/>
</dbReference>
<keyword evidence="3" id="KW-1185">Reference proteome</keyword>
<evidence type="ECO:0000313" key="2">
    <source>
        <dbReference type="EMBL" id="TRX41528.1"/>
    </source>
</evidence>
<dbReference type="EMBL" id="VJZT01000003">
    <property type="protein sequence ID" value="TRX41528.1"/>
    <property type="molecule type" value="Genomic_DNA"/>
</dbReference>
<sequence>MKTKILSCGAALALALLSSCSSNESAPATTTVTTAAITVDAKIDASVDDVANIVEDQYTVQQGLTNKSTGTIKSMLPLCATITTVLTNGTWTRTIDFGTQGCALPNGNTVKGKITISFVNNFTSLSQTITYTLDGFYHNDKKIEGTKTIIRTLKSSDLLVAVHPISTCTLDLTITFADGKVYKRTGTRVKEMTEGFDTKSNWEDNVFLVWGTGNTTFPDGSVYTATIKTPLRFVMTCHLPFPVLGSVSITKNQSEAVIDFGTGICDNLATVTILAVTKEITLEK</sequence>
<feature type="signal peptide" evidence="1">
    <location>
        <begin position="1"/>
        <end position="26"/>
    </location>
</feature>
<reference evidence="2 3" key="1">
    <citation type="submission" date="2019-07" db="EMBL/GenBank/DDBJ databases">
        <title>Novel species of Flavobacterium.</title>
        <authorList>
            <person name="Liu Q."/>
            <person name="Xin Y.-H."/>
        </authorList>
    </citation>
    <scope>NUCLEOTIDE SEQUENCE [LARGE SCALE GENOMIC DNA]</scope>
    <source>
        <strain evidence="2 3">LB1R34</strain>
    </source>
</reference>